<comment type="subunit">
    <text evidence="3">Interacts with ERF2.</text>
</comment>
<feature type="domain" description="Golgin subfamily A member 7/ERF4" evidence="8">
    <location>
        <begin position="203"/>
        <end position="315"/>
    </location>
</feature>
<dbReference type="Pfam" id="PF10256">
    <property type="entry name" value="Erf4"/>
    <property type="match status" value="1"/>
</dbReference>
<evidence type="ECO:0000313" key="10">
    <source>
        <dbReference type="Proteomes" id="UP001145021"/>
    </source>
</evidence>
<dbReference type="GO" id="GO:0005789">
    <property type="term" value="C:endoplasmic reticulum membrane"/>
    <property type="evidence" value="ECO:0007669"/>
    <property type="project" value="UniProtKB-SubCell"/>
</dbReference>
<organism evidence="9 10">
    <name type="scientific">Coemansia asiatica</name>
    <dbReference type="NCBI Taxonomy" id="1052880"/>
    <lineage>
        <taxon>Eukaryota</taxon>
        <taxon>Fungi</taxon>
        <taxon>Fungi incertae sedis</taxon>
        <taxon>Zoopagomycota</taxon>
        <taxon>Kickxellomycotina</taxon>
        <taxon>Kickxellomycetes</taxon>
        <taxon>Kickxellales</taxon>
        <taxon>Kickxellaceae</taxon>
        <taxon>Coemansia</taxon>
    </lineage>
</organism>
<dbReference type="InterPro" id="IPR051371">
    <property type="entry name" value="Ras_palmitoyltransferase"/>
</dbReference>
<evidence type="ECO:0000256" key="4">
    <source>
        <dbReference type="ARBA" id="ARBA00018463"/>
    </source>
</evidence>
<name>A0A9W7XLH5_9FUNG</name>
<proteinExistence type="inferred from homology"/>
<protein>
    <recommendedName>
        <fullName evidence="4">Ras modification protein ERF4</fullName>
    </recommendedName>
</protein>
<keyword evidence="10" id="KW-1185">Reference proteome</keyword>
<keyword evidence="6" id="KW-0472">Membrane</keyword>
<dbReference type="InterPro" id="IPR019383">
    <property type="entry name" value="Golgin_A_7/ERF4"/>
</dbReference>
<evidence type="ECO:0000256" key="6">
    <source>
        <dbReference type="ARBA" id="ARBA00023136"/>
    </source>
</evidence>
<feature type="region of interest" description="Disordered" evidence="7">
    <location>
        <begin position="93"/>
        <end position="115"/>
    </location>
</feature>
<evidence type="ECO:0000256" key="1">
    <source>
        <dbReference type="ARBA" id="ARBA00004406"/>
    </source>
</evidence>
<evidence type="ECO:0000259" key="8">
    <source>
        <dbReference type="Pfam" id="PF10256"/>
    </source>
</evidence>
<accession>A0A9W7XLH5</accession>
<dbReference type="AlphaFoldDB" id="A0A9W7XLH5"/>
<dbReference type="GO" id="GO:0006612">
    <property type="term" value="P:protein targeting to membrane"/>
    <property type="evidence" value="ECO:0007669"/>
    <property type="project" value="TreeGrafter"/>
</dbReference>
<dbReference type="EMBL" id="JANBOH010000142">
    <property type="protein sequence ID" value="KAJ1644797.1"/>
    <property type="molecule type" value="Genomic_DNA"/>
</dbReference>
<dbReference type="PANTHER" id="PTHR13254:SF0">
    <property type="entry name" value="GOLGIN SUBFAMILY A MEMBER 7_ERF4 DOMAIN-CONTAINING PROTEIN"/>
    <property type="match status" value="1"/>
</dbReference>
<gene>
    <name evidence="9" type="primary">GOLGA7</name>
    <name evidence="9" type="ORF">LPJ64_003568</name>
</gene>
<feature type="compositionally biased region" description="Basic and acidic residues" evidence="7">
    <location>
        <begin position="99"/>
        <end position="114"/>
    </location>
</feature>
<evidence type="ECO:0000256" key="5">
    <source>
        <dbReference type="ARBA" id="ARBA00022824"/>
    </source>
</evidence>
<feature type="region of interest" description="Disordered" evidence="7">
    <location>
        <begin position="146"/>
        <end position="195"/>
    </location>
</feature>
<comment type="caution">
    <text evidence="9">The sequence shown here is derived from an EMBL/GenBank/DDBJ whole genome shotgun (WGS) entry which is preliminary data.</text>
</comment>
<feature type="compositionally biased region" description="Polar residues" evidence="7">
    <location>
        <begin position="182"/>
        <end position="195"/>
    </location>
</feature>
<feature type="region of interest" description="Disordered" evidence="7">
    <location>
        <begin position="1"/>
        <end position="81"/>
    </location>
</feature>
<evidence type="ECO:0000256" key="2">
    <source>
        <dbReference type="ARBA" id="ARBA00007732"/>
    </source>
</evidence>
<dbReference type="GO" id="GO:0002178">
    <property type="term" value="C:palmitoyltransferase complex"/>
    <property type="evidence" value="ECO:0007669"/>
    <property type="project" value="TreeGrafter"/>
</dbReference>
<dbReference type="Proteomes" id="UP001145021">
    <property type="component" value="Unassembled WGS sequence"/>
</dbReference>
<comment type="subcellular location">
    <subcellularLocation>
        <location evidence="1">Endoplasmic reticulum membrane</location>
        <topology evidence="1">Peripheral membrane protein</topology>
    </subcellularLocation>
</comment>
<dbReference type="PANTHER" id="PTHR13254">
    <property type="entry name" value="GOLGI AUTOANTIGEN, GOLGIN SUBFAMILY A, 7"/>
    <property type="match status" value="1"/>
</dbReference>
<evidence type="ECO:0000256" key="3">
    <source>
        <dbReference type="ARBA" id="ARBA00011396"/>
    </source>
</evidence>
<sequence>MFATPESNRMQYRSASSSTSVGGTFLTQPQASYSNLTPRSSMYSDRAVYSATKSPENTEHSAALNARAGSPSSPAAAAAAVAPPVSSSPLAAAMVHPKQRGEDTYHTETGERNRSQSIVALSSPRNAAATSQQNWDAQTFYPARMSSLGSAPAGRDAHTAGSGRPSNVDGLPNDPLAYKSYNIPQNADSAPQNALEHSQWQRIRVERDYSMGISRQFVVKVPEQLVGKVDEQRFKKFVRRINTLLAEAEGATLRNVLEGCLAFATLYMSTLFLKPHFKKTIDQVSALVYSENETLFRPAGFLVIDPKQTAYMFIEIVPL</sequence>
<feature type="compositionally biased region" description="Polar residues" evidence="7">
    <location>
        <begin position="1"/>
        <end position="43"/>
    </location>
</feature>
<feature type="compositionally biased region" description="Low complexity" evidence="7">
    <location>
        <begin position="66"/>
        <end position="81"/>
    </location>
</feature>
<comment type="similarity">
    <text evidence="2">Belongs to the ERF4 family.</text>
</comment>
<reference evidence="9" key="1">
    <citation type="submission" date="2022-07" db="EMBL/GenBank/DDBJ databases">
        <title>Phylogenomic reconstructions and comparative analyses of Kickxellomycotina fungi.</title>
        <authorList>
            <person name="Reynolds N.K."/>
            <person name="Stajich J.E."/>
            <person name="Barry K."/>
            <person name="Grigoriev I.V."/>
            <person name="Crous P."/>
            <person name="Smith M.E."/>
        </authorList>
    </citation>
    <scope>NUCLEOTIDE SEQUENCE</scope>
    <source>
        <strain evidence="9">NBRC 105413</strain>
    </source>
</reference>
<evidence type="ECO:0000313" key="9">
    <source>
        <dbReference type="EMBL" id="KAJ1644797.1"/>
    </source>
</evidence>
<evidence type="ECO:0000256" key="7">
    <source>
        <dbReference type="SAM" id="MobiDB-lite"/>
    </source>
</evidence>
<keyword evidence="5" id="KW-0256">Endoplasmic reticulum</keyword>